<dbReference type="Pfam" id="PF07377">
    <property type="entry name" value="DUF1493"/>
    <property type="match status" value="1"/>
</dbReference>
<dbReference type="AlphaFoldDB" id="A0A830ZAE2"/>
<evidence type="ECO:0000313" key="1">
    <source>
        <dbReference type="EMBL" id="APZ07736.1"/>
    </source>
</evidence>
<dbReference type="EMBL" id="CP019446">
    <property type="protein sequence ID" value="APZ07736.1"/>
    <property type="molecule type" value="Genomic_DNA"/>
</dbReference>
<gene>
    <name evidence="1" type="ORF">BWI95_22040</name>
</gene>
<dbReference type="KEGG" id="kco:BWI95_22040"/>
<geneLocation type="plasmid" evidence="1 2">
    <name>p888-76-1</name>
</geneLocation>
<sequence length="97" mass="11281">MLDTTEQRIYELIKPWCGRSWLTRRAPELTGETSLNITLKMDPEDTAELLVTLFSEFGLNPDDVDLSVYYPRRRGQEIPLTIDMLVSSVRSGKWLYK</sequence>
<proteinExistence type="predicted"/>
<keyword evidence="2" id="KW-1185">Reference proteome</keyword>
<accession>A0A830ZAE2</accession>
<protein>
    <submittedName>
        <fullName evidence="1">Acyl carrier protein</fullName>
    </submittedName>
</protein>
<keyword evidence="1" id="KW-0614">Plasmid</keyword>
<dbReference type="InterPro" id="IPR010862">
    <property type="entry name" value="DUF1493"/>
</dbReference>
<name>A0A830ZAE2_9ENTR</name>
<organism evidence="1 2">
    <name type="scientific">Kosakonia cowanii JCM 10956 = DSM 18146</name>
    <dbReference type="NCBI Taxonomy" id="1300165"/>
    <lineage>
        <taxon>Bacteria</taxon>
        <taxon>Pseudomonadati</taxon>
        <taxon>Pseudomonadota</taxon>
        <taxon>Gammaproteobacteria</taxon>
        <taxon>Enterobacterales</taxon>
        <taxon>Enterobacteriaceae</taxon>
        <taxon>Kosakonia</taxon>
    </lineage>
</organism>
<dbReference type="RefSeq" id="WP_076770358.1">
    <property type="nucleotide sequence ID" value="NZ_CP019446.1"/>
</dbReference>
<reference evidence="1 2" key="1">
    <citation type="submission" date="2017-01" db="EMBL/GenBank/DDBJ databases">
        <authorList>
            <person name="Cao J.-M."/>
        </authorList>
    </citation>
    <scope>NUCLEOTIDE SEQUENCE [LARGE SCALE GENOMIC DNA]</scope>
    <source>
        <strain evidence="1 2">888-76</strain>
        <plasmid evidence="1 2">p888-76-1</plasmid>
    </source>
</reference>
<evidence type="ECO:0000313" key="2">
    <source>
        <dbReference type="Proteomes" id="UP000187148"/>
    </source>
</evidence>
<dbReference type="Proteomes" id="UP000187148">
    <property type="component" value="Plasmid p888-76-1"/>
</dbReference>